<evidence type="ECO:0000256" key="3">
    <source>
        <dbReference type="ARBA" id="ARBA00022741"/>
    </source>
</evidence>
<dbReference type="PANTHER" id="PTHR43790:SF9">
    <property type="entry name" value="GALACTOFURANOSE TRANSPORTER ATP-BINDING PROTEIN YTFR"/>
    <property type="match status" value="1"/>
</dbReference>
<evidence type="ECO:0000256" key="2">
    <source>
        <dbReference type="ARBA" id="ARBA00022737"/>
    </source>
</evidence>
<dbReference type="Proteomes" id="UP000653127">
    <property type="component" value="Unassembled WGS sequence"/>
</dbReference>
<dbReference type="Pfam" id="PF00005">
    <property type="entry name" value="ABC_tran"/>
    <property type="match status" value="1"/>
</dbReference>
<dbReference type="RefSeq" id="WP_249283595.1">
    <property type="nucleotide sequence ID" value="NZ_JACRST010000023.1"/>
</dbReference>
<dbReference type="InterPro" id="IPR003593">
    <property type="entry name" value="AAA+_ATPase"/>
</dbReference>
<dbReference type="GO" id="GO:0005524">
    <property type="term" value="F:ATP binding"/>
    <property type="evidence" value="ECO:0007669"/>
    <property type="project" value="UniProtKB-KW"/>
</dbReference>
<proteinExistence type="predicted"/>
<reference evidence="6" key="1">
    <citation type="submission" date="2020-08" db="EMBL/GenBank/DDBJ databases">
        <title>Genome public.</title>
        <authorList>
            <person name="Liu C."/>
            <person name="Sun Q."/>
        </authorList>
    </citation>
    <scope>NUCLEOTIDE SEQUENCE</scope>
    <source>
        <strain evidence="6">NSJ-31</strain>
    </source>
</reference>
<dbReference type="InterPro" id="IPR050107">
    <property type="entry name" value="ABC_carbohydrate_import_ATPase"/>
</dbReference>
<keyword evidence="2" id="KW-0677">Repeat</keyword>
<dbReference type="AlphaFoldDB" id="A0A926E1W3"/>
<evidence type="ECO:0000259" key="5">
    <source>
        <dbReference type="PROSITE" id="PS50893"/>
    </source>
</evidence>
<evidence type="ECO:0000256" key="4">
    <source>
        <dbReference type="ARBA" id="ARBA00022840"/>
    </source>
</evidence>
<dbReference type="PANTHER" id="PTHR43790">
    <property type="entry name" value="CARBOHYDRATE TRANSPORT ATP-BINDING PROTEIN MG119-RELATED"/>
    <property type="match status" value="1"/>
</dbReference>
<comment type="caution">
    <text evidence="6">The sequence shown here is derived from an EMBL/GenBank/DDBJ whole genome shotgun (WGS) entry which is preliminary data.</text>
</comment>
<feature type="domain" description="ABC transporter" evidence="5">
    <location>
        <begin position="6"/>
        <end position="242"/>
    </location>
</feature>
<gene>
    <name evidence="6" type="ORF">H8711_11540</name>
</gene>
<organism evidence="6 7">
    <name type="scientific">Ligaoa zhengdingensis</name>
    <dbReference type="NCBI Taxonomy" id="2763658"/>
    <lineage>
        <taxon>Bacteria</taxon>
        <taxon>Bacillati</taxon>
        <taxon>Bacillota</taxon>
        <taxon>Clostridia</taxon>
        <taxon>Eubacteriales</taxon>
        <taxon>Oscillospiraceae</taxon>
        <taxon>Ligaoa</taxon>
    </lineage>
</organism>
<keyword evidence="4 6" id="KW-0067">ATP-binding</keyword>
<dbReference type="Gene3D" id="3.40.50.300">
    <property type="entry name" value="P-loop containing nucleotide triphosphate hydrolases"/>
    <property type="match status" value="2"/>
</dbReference>
<dbReference type="EMBL" id="JACRST010000023">
    <property type="protein sequence ID" value="MBC8547559.1"/>
    <property type="molecule type" value="Genomic_DNA"/>
</dbReference>
<feature type="domain" description="ABC transporter" evidence="5">
    <location>
        <begin position="254"/>
        <end position="484"/>
    </location>
</feature>
<dbReference type="InterPro" id="IPR003439">
    <property type="entry name" value="ABC_transporter-like_ATP-bd"/>
</dbReference>
<dbReference type="PROSITE" id="PS50893">
    <property type="entry name" value="ABC_TRANSPORTER_2"/>
    <property type="match status" value="2"/>
</dbReference>
<protein>
    <submittedName>
        <fullName evidence="6">Sugar ABC transporter ATP-binding protein</fullName>
    </submittedName>
</protein>
<evidence type="ECO:0000256" key="1">
    <source>
        <dbReference type="ARBA" id="ARBA00022448"/>
    </source>
</evidence>
<evidence type="ECO:0000313" key="6">
    <source>
        <dbReference type="EMBL" id="MBC8547559.1"/>
    </source>
</evidence>
<keyword evidence="1" id="KW-0813">Transport</keyword>
<dbReference type="SMART" id="SM00382">
    <property type="entry name" value="AAA"/>
    <property type="match status" value="1"/>
</dbReference>
<dbReference type="InterPro" id="IPR027417">
    <property type="entry name" value="P-loop_NTPase"/>
</dbReference>
<dbReference type="SUPFAM" id="SSF52540">
    <property type="entry name" value="P-loop containing nucleoside triphosphate hydrolases"/>
    <property type="match status" value="2"/>
</dbReference>
<sequence>MPEQLLRLENVTRRITSEFYIRGIDLTLYRGEVLALAGKNAAGKSTLAGVINGALPADSGRIWFEGRAVEIDSPAAAMELGIVTLVQNNHGFEDLTVADNVLVGNPKYFKTGGLTPKRMRVVCQPCFDELGIAVDPGARFGDLTPAQKQAVALARARLFDAKLIILDEPSSRLTETDCETLYQMVRRLRDTGVSILYITHRLREILALADRVAFVEHGEIKLVRETAGLTELDLIEQIEGHGVGDLYGRADRAEPGEPLLEVEHLSAGGIRDVSLTVRHGELVAVLSDGGQGMQGLLHALLGLIGHTGVIRLDGREAALTSPLEADALRIVAAVDEDTEELLATYDSKGGRATGRLSALGAGWKQLTISMGRMTRKMVGMKQEAEYMTGGFRQRELMQRTLGRDGDLYLLVDATNGVDLQIRLRIYNDLGALLARGRGVLYFTNDAAEAAGLADRVLVLRGNTIVFERYAKEIDAATLTKLLKG</sequence>
<keyword evidence="7" id="KW-1185">Reference proteome</keyword>
<dbReference type="GO" id="GO:0016887">
    <property type="term" value="F:ATP hydrolysis activity"/>
    <property type="evidence" value="ECO:0007669"/>
    <property type="project" value="InterPro"/>
</dbReference>
<name>A0A926E1W3_9FIRM</name>
<accession>A0A926E1W3</accession>
<evidence type="ECO:0000313" key="7">
    <source>
        <dbReference type="Proteomes" id="UP000653127"/>
    </source>
</evidence>
<dbReference type="CDD" id="cd03216">
    <property type="entry name" value="ABC_Carb_Monos_I"/>
    <property type="match status" value="1"/>
</dbReference>
<keyword evidence="3" id="KW-0547">Nucleotide-binding</keyword>